<evidence type="ECO:0000313" key="3">
    <source>
        <dbReference type="Proteomes" id="UP000055048"/>
    </source>
</evidence>
<keyword evidence="3" id="KW-1185">Reference proteome</keyword>
<sequence length="77" mass="8876">MLQPKHRATECRLKNRYWGLQHLLVLMSSNQQAQRQAEPDDHVPPPKTSFAQKQKEKQPPVYCSPAHAVQPESGFKQ</sequence>
<accession>A0A0V0UHH7</accession>
<reference evidence="2 3" key="1">
    <citation type="submission" date="2015-01" db="EMBL/GenBank/DDBJ databases">
        <title>Evolution of Trichinella species and genotypes.</title>
        <authorList>
            <person name="Korhonen P.K."/>
            <person name="Edoardo P."/>
            <person name="Giuseppe L.R."/>
            <person name="Gasser R.B."/>
        </authorList>
    </citation>
    <scope>NUCLEOTIDE SEQUENCE [LARGE SCALE GENOMIC DNA]</scope>
    <source>
        <strain evidence="2">ISS417</strain>
    </source>
</reference>
<dbReference type="Proteomes" id="UP000055048">
    <property type="component" value="Unassembled WGS sequence"/>
</dbReference>
<protein>
    <submittedName>
        <fullName evidence="2">Uncharacterized protein</fullName>
    </submittedName>
</protein>
<name>A0A0V0UHH7_9BILA</name>
<evidence type="ECO:0000313" key="2">
    <source>
        <dbReference type="EMBL" id="KRX50263.1"/>
    </source>
</evidence>
<organism evidence="2 3">
    <name type="scientific">Trichinella murrelli</name>
    <dbReference type="NCBI Taxonomy" id="144512"/>
    <lineage>
        <taxon>Eukaryota</taxon>
        <taxon>Metazoa</taxon>
        <taxon>Ecdysozoa</taxon>
        <taxon>Nematoda</taxon>
        <taxon>Enoplea</taxon>
        <taxon>Dorylaimia</taxon>
        <taxon>Trichinellida</taxon>
        <taxon>Trichinellidae</taxon>
        <taxon>Trichinella</taxon>
    </lineage>
</organism>
<proteinExistence type="predicted"/>
<gene>
    <name evidence="2" type="ORF">T05_1646</name>
</gene>
<evidence type="ECO:0000256" key="1">
    <source>
        <dbReference type="SAM" id="MobiDB-lite"/>
    </source>
</evidence>
<dbReference type="AlphaFoldDB" id="A0A0V0UHH7"/>
<comment type="caution">
    <text evidence="2">The sequence shown here is derived from an EMBL/GenBank/DDBJ whole genome shotgun (WGS) entry which is preliminary data.</text>
</comment>
<dbReference type="EMBL" id="JYDJ01000008">
    <property type="protein sequence ID" value="KRX50263.1"/>
    <property type="molecule type" value="Genomic_DNA"/>
</dbReference>
<feature type="region of interest" description="Disordered" evidence="1">
    <location>
        <begin position="30"/>
        <end position="77"/>
    </location>
</feature>